<keyword evidence="3" id="KW-1185">Reference proteome</keyword>
<proteinExistence type="inferred from homology"/>
<comment type="similarity">
    <text evidence="1">Belongs to the UPF0342 family.</text>
</comment>
<dbReference type="HAMAP" id="MF_01526">
    <property type="entry name" value="UPF0342"/>
    <property type="match status" value="1"/>
</dbReference>
<dbReference type="EMBL" id="CP011058">
    <property type="protein sequence ID" value="AJY75980.1"/>
    <property type="molecule type" value="Genomic_DNA"/>
</dbReference>
<accession>A0A0D5NLF3</accession>
<dbReference type="Pfam" id="PF06133">
    <property type="entry name" value="Com_YlbF"/>
    <property type="match status" value="1"/>
</dbReference>
<dbReference type="STRING" id="1126833.VN24_17255"/>
<name>A0A0D5NLF3_9BACL</name>
<dbReference type="SUPFAM" id="SSF158622">
    <property type="entry name" value="YheA/YmcA-like"/>
    <property type="match status" value="1"/>
</dbReference>
<dbReference type="RefSeq" id="WP_045671408.1">
    <property type="nucleotide sequence ID" value="NZ_CP011058.1"/>
</dbReference>
<gene>
    <name evidence="2" type="ORF">VN24_17255</name>
</gene>
<evidence type="ECO:0000256" key="1">
    <source>
        <dbReference type="HAMAP-Rule" id="MF_01526"/>
    </source>
</evidence>
<dbReference type="OrthoDB" id="9811402at2"/>
<dbReference type="PATRIC" id="fig|1126833.4.peg.3786"/>
<dbReference type="Gene3D" id="1.20.1500.10">
    <property type="entry name" value="YheA/YmcA-like"/>
    <property type="match status" value="1"/>
</dbReference>
<evidence type="ECO:0000313" key="3">
    <source>
        <dbReference type="Proteomes" id="UP000032633"/>
    </source>
</evidence>
<reference evidence="2 3" key="1">
    <citation type="journal article" date="2015" name="J. Biotechnol.">
        <title>Complete genome sequence of Paenibacillus beijingensis 7188(T) (=DSM 24997(T)), a novel rhizobacterium from jujube garden soil.</title>
        <authorList>
            <person name="Kwak Y."/>
            <person name="Shin J.H."/>
        </authorList>
    </citation>
    <scope>NUCLEOTIDE SEQUENCE [LARGE SCALE GENOMIC DNA]</scope>
    <source>
        <strain evidence="2 3">DSM 24997</strain>
    </source>
</reference>
<dbReference type="Proteomes" id="UP000032633">
    <property type="component" value="Chromosome"/>
</dbReference>
<dbReference type="KEGG" id="pbj:VN24_17255"/>
<reference evidence="3" key="2">
    <citation type="submission" date="2015-03" db="EMBL/GenBank/DDBJ databases">
        <title>Genome sequence of Paenibacillus beijingensis strain DSM 24997T.</title>
        <authorList>
            <person name="Kwak Y."/>
            <person name="Shin J.-H."/>
        </authorList>
    </citation>
    <scope>NUCLEOTIDE SEQUENCE [LARGE SCALE GENOMIC DNA]</scope>
    <source>
        <strain evidence="3">DSM 24997</strain>
    </source>
</reference>
<evidence type="ECO:0000313" key="2">
    <source>
        <dbReference type="EMBL" id="AJY75980.1"/>
    </source>
</evidence>
<dbReference type="AlphaFoldDB" id="A0A0D5NLF3"/>
<dbReference type="InterPro" id="IPR023378">
    <property type="entry name" value="YheA/YmcA-like_dom_sf"/>
</dbReference>
<dbReference type="InterPro" id="IPR010368">
    <property type="entry name" value="Com_YlbF"/>
</dbReference>
<dbReference type="HOGENOM" id="CLU_140243_2_0_9"/>
<organism evidence="2 3">
    <name type="scientific">Paenibacillus beijingensis</name>
    <dbReference type="NCBI Taxonomy" id="1126833"/>
    <lineage>
        <taxon>Bacteria</taxon>
        <taxon>Bacillati</taxon>
        <taxon>Bacillota</taxon>
        <taxon>Bacilli</taxon>
        <taxon>Bacillales</taxon>
        <taxon>Paenibacillaceae</taxon>
        <taxon>Paenibacillus</taxon>
    </lineage>
</organism>
<protein>
    <recommendedName>
        <fullName evidence="1">UPF0342 protein VN24_17255</fullName>
    </recommendedName>
</protein>
<sequence length="111" mass="12968">MNVYDKTYELAKALKESPEAHDLKEARRQAEADADAKRMLDDFRERQNGFQQKMMSGEEPTPEEIDNLNKLYEVLSLNPVISHYFEAERRFAVVFEDVNRIISDSLKTVLE</sequence>